<reference evidence="8" key="1">
    <citation type="submission" date="2023-10" db="EMBL/GenBank/DDBJ databases">
        <authorList>
            <person name="Chen Y."/>
            <person name="Shah S."/>
            <person name="Dougan E. K."/>
            <person name="Thang M."/>
            <person name="Chan C."/>
        </authorList>
    </citation>
    <scope>NUCLEOTIDE SEQUENCE [LARGE SCALE GENOMIC DNA]</scope>
</reference>
<evidence type="ECO:0000256" key="2">
    <source>
        <dbReference type="ARBA" id="ARBA00022692"/>
    </source>
</evidence>
<keyword evidence="2 6" id="KW-0812">Transmembrane</keyword>
<feature type="compositionally biased region" description="Low complexity" evidence="5">
    <location>
        <begin position="187"/>
        <end position="198"/>
    </location>
</feature>
<dbReference type="InterPro" id="IPR011527">
    <property type="entry name" value="ABC1_TM_dom"/>
</dbReference>
<name>A0ABN9QLT1_9DINO</name>
<evidence type="ECO:0000259" key="7">
    <source>
        <dbReference type="PROSITE" id="PS50929"/>
    </source>
</evidence>
<organism evidence="8 9">
    <name type="scientific">Prorocentrum cordatum</name>
    <dbReference type="NCBI Taxonomy" id="2364126"/>
    <lineage>
        <taxon>Eukaryota</taxon>
        <taxon>Sar</taxon>
        <taxon>Alveolata</taxon>
        <taxon>Dinophyceae</taxon>
        <taxon>Prorocentrales</taxon>
        <taxon>Prorocentraceae</taxon>
        <taxon>Prorocentrum</taxon>
    </lineage>
</organism>
<dbReference type="PANTHER" id="PTHR11384">
    <property type="entry name" value="ATP-BINDING CASSETTE, SUB-FAMILY D MEMBER"/>
    <property type="match status" value="1"/>
</dbReference>
<feature type="compositionally biased region" description="Basic and acidic residues" evidence="5">
    <location>
        <begin position="592"/>
        <end position="608"/>
    </location>
</feature>
<keyword evidence="1" id="KW-0813">Transport</keyword>
<dbReference type="PROSITE" id="PS50929">
    <property type="entry name" value="ABC_TM1F"/>
    <property type="match status" value="1"/>
</dbReference>
<feature type="compositionally biased region" description="Polar residues" evidence="5">
    <location>
        <begin position="128"/>
        <end position="138"/>
    </location>
</feature>
<proteinExistence type="predicted"/>
<keyword evidence="4 6" id="KW-0472">Membrane</keyword>
<gene>
    <name evidence="8" type="ORF">PCOR1329_LOCUS12295</name>
</gene>
<feature type="domain" description="ABC transmembrane type-1" evidence="7">
    <location>
        <begin position="430"/>
        <end position="567"/>
    </location>
</feature>
<evidence type="ECO:0000313" key="9">
    <source>
        <dbReference type="Proteomes" id="UP001189429"/>
    </source>
</evidence>
<keyword evidence="9" id="KW-1185">Reference proteome</keyword>
<feature type="transmembrane region" description="Helical" evidence="6">
    <location>
        <begin position="268"/>
        <end position="286"/>
    </location>
</feature>
<dbReference type="Proteomes" id="UP001189429">
    <property type="component" value="Unassembled WGS sequence"/>
</dbReference>
<accession>A0ABN9QLT1</accession>
<feature type="transmembrane region" description="Helical" evidence="6">
    <location>
        <begin position="447"/>
        <end position="467"/>
    </location>
</feature>
<feature type="transmembrane region" description="Helical" evidence="6">
    <location>
        <begin position="531"/>
        <end position="551"/>
    </location>
</feature>
<sequence>MAYIARDVDDLRRRLADVLTAAPACPEGVGAASSLFTVPEQEADAARAAGTRRCRSRRGSCLAQAPSCAPRWTPSRGPSTCHGTACWRTRPRRQWTGPARGRAASSSCRPSASATQRRSKGTAPPSITLGTRSSTSRGMASCVRARRWSRTIGPWCWSSLSSPRWLSLRQGWLPTRCPPRPRRSRRSAAGPRRTAGGRSSRRRPRPDLRATTPSSTGAAFSVLFCSLLVTTACLNFWLAYAGVSVLHWFDPETASSVDRAGIFSNDSIKTAAAIGVALAPTCFLPFQRQLATRRRQWLLLACKMFLLFESQCIKILGTYLASVQMANIVALNADAFWHITRTLQMSLLLIGCLDAFAGSYVESILLLEWRRDLSHYVLKKYMGSQAYYRMNSNSGKDWGHEISATRTKLPFKWPAGKMTLCMYGGVRPQVVTLLSSSVLIWTVVPQVTVMLLIYTVVGSLVSLWFIWNFAGITYNIQKCEADYRYSLIHVRENAEGIALMGGEKTGEGEIHTRFRDLIEARKQKISWEMMFSCFSFAFTAGGTIVPCVLLAELFFQMKLDVGIVAQAGLRRTRGLHLLIHQQLRHDHVHARGGHESYRGAAAEDRQPR</sequence>
<evidence type="ECO:0000256" key="1">
    <source>
        <dbReference type="ARBA" id="ARBA00022448"/>
    </source>
</evidence>
<feature type="transmembrane region" description="Helical" evidence="6">
    <location>
        <begin position="420"/>
        <end position="441"/>
    </location>
</feature>
<evidence type="ECO:0000256" key="3">
    <source>
        <dbReference type="ARBA" id="ARBA00022989"/>
    </source>
</evidence>
<comment type="caution">
    <text evidence="8">The sequence shown here is derived from an EMBL/GenBank/DDBJ whole genome shotgun (WGS) entry which is preliminary data.</text>
</comment>
<evidence type="ECO:0000256" key="6">
    <source>
        <dbReference type="SAM" id="Phobius"/>
    </source>
</evidence>
<feature type="region of interest" description="Disordered" evidence="5">
    <location>
        <begin position="92"/>
        <end position="140"/>
    </location>
</feature>
<dbReference type="SUPFAM" id="SSF90123">
    <property type="entry name" value="ABC transporter transmembrane region"/>
    <property type="match status" value="1"/>
</dbReference>
<dbReference type="PANTHER" id="PTHR11384:SF59">
    <property type="entry name" value="LYSOSOMAL COBALAMIN TRANSPORTER ABCD4"/>
    <property type="match status" value="1"/>
</dbReference>
<dbReference type="EMBL" id="CAUYUJ010003581">
    <property type="protein sequence ID" value="CAK0805883.1"/>
    <property type="molecule type" value="Genomic_DNA"/>
</dbReference>
<protein>
    <recommendedName>
        <fullName evidence="7">ABC transmembrane type-1 domain-containing protein</fullName>
    </recommendedName>
</protein>
<feature type="region of interest" description="Disordered" evidence="5">
    <location>
        <begin position="589"/>
        <end position="608"/>
    </location>
</feature>
<keyword evidence="3 6" id="KW-1133">Transmembrane helix</keyword>
<feature type="compositionally biased region" description="Low complexity" evidence="5">
    <location>
        <begin position="97"/>
        <end position="114"/>
    </location>
</feature>
<evidence type="ECO:0000256" key="4">
    <source>
        <dbReference type="ARBA" id="ARBA00023136"/>
    </source>
</evidence>
<evidence type="ECO:0000256" key="5">
    <source>
        <dbReference type="SAM" id="MobiDB-lite"/>
    </source>
</evidence>
<feature type="transmembrane region" description="Helical" evidence="6">
    <location>
        <begin position="218"/>
        <end position="248"/>
    </location>
</feature>
<dbReference type="InterPro" id="IPR036640">
    <property type="entry name" value="ABC1_TM_sf"/>
</dbReference>
<dbReference type="Gene3D" id="1.20.1560.10">
    <property type="entry name" value="ABC transporter type 1, transmembrane domain"/>
    <property type="match status" value="1"/>
</dbReference>
<evidence type="ECO:0000313" key="8">
    <source>
        <dbReference type="EMBL" id="CAK0805883.1"/>
    </source>
</evidence>
<dbReference type="InterPro" id="IPR050835">
    <property type="entry name" value="ABC_transporter_sub-D"/>
</dbReference>
<feature type="region of interest" description="Disordered" evidence="5">
    <location>
        <begin position="176"/>
        <end position="214"/>
    </location>
</feature>
<dbReference type="Pfam" id="PF06472">
    <property type="entry name" value="ABC_membrane_2"/>
    <property type="match status" value="1"/>
</dbReference>